<feature type="domain" description="Glycosyltransferase 2-like" evidence="6">
    <location>
        <begin position="11"/>
        <end position="115"/>
    </location>
</feature>
<comment type="caution">
    <text evidence="7">The sequence shown here is derived from an EMBL/GenBank/DDBJ whole genome shotgun (WGS) entry which is preliminary data.</text>
</comment>
<evidence type="ECO:0000313" key="7">
    <source>
        <dbReference type="EMBL" id="VEL32746.1"/>
    </source>
</evidence>
<dbReference type="GO" id="GO:0004582">
    <property type="term" value="F:dolichyl-phosphate beta-D-mannosyltransferase activity"/>
    <property type="evidence" value="ECO:0007669"/>
    <property type="project" value="UniProtKB-EC"/>
</dbReference>
<evidence type="ECO:0000259" key="6">
    <source>
        <dbReference type="Pfam" id="PF00535"/>
    </source>
</evidence>
<protein>
    <recommendedName>
        <fullName evidence="3">Dolichol-phosphate mannosyltransferase subunit 1</fullName>
        <ecNumber evidence="2">2.4.1.83</ecNumber>
    </recommendedName>
</protein>
<dbReference type="GO" id="GO:0035269">
    <property type="term" value="P:protein O-linked glycosylation via mannose"/>
    <property type="evidence" value="ECO:0007669"/>
    <property type="project" value="TreeGrafter"/>
</dbReference>
<evidence type="ECO:0000256" key="3">
    <source>
        <dbReference type="ARBA" id="ARBA00014858"/>
    </source>
</evidence>
<dbReference type="Pfam" id="PF00535">
    <property type="entry name" value="Glycos_transf_2"/>
    <property type="match status" value="1"/>
</dbReference>
<evidence type="ECO:0000313" key="8">
    <source>
        <dbReference type="Proteomes" id="UP000784294"/>
    </source>
</evidence>
<comment type="similarity">
    <text evidence="1">Belongs to the glycosyltransferase 2 family.</text>
</comment>
<dbReference type="AlphaFoldDB" id="A0A448XB94"/>
<dbReference type="PANTHER" id="PTHR43398:SF1">
    <property type="entry name" value="DOLICHOL-PHOSPHATE MANNOSYLTRANSFERASE SUBUNIT 1"/>
    <property type="match status" value="1"/>
</dbReference>
<dbReference type="GO" id="GO:0006488">
    <property type="term" value="P:dolichol-linked oligosaccharide biosynthetic process"/>
    <property type="evidence" value="ECO:0007669"/>
    <property type="project" value="TreeGrafter"/>
</dbReference>
<dbReference type="Proteomes" id="UP000784294">
    <property type="component" value="Unassembled WGS sequence"/>
</dbReference>
<accession>A0A448XB94</accession>
<proteinExistence type="inferred from homology"/>
<dbReference type="SUPFAM" id="SSF53448">
    <property type="entry name" value="Nucleotide-diphospho-sugar transferases"/>
    <property type="match status" value="1"/>
</dbReference>
<keyword evidence="8" id="KW-1185">Reference proteome</keyword>
<dbReference type="OrthoDB" id="2603at2759"/>
<evidence type="ECO:0000256" key="4">
    <source>
        <dbReference type="ARBA" id="ARBA00022676"/>
    </source>
</evidence>
<keyword evidence="5" id="KW-0808">Transferase</keyword>
<name>A0A448XB94_9PLAT</name>
<evidence type="ECO:0000256" key="5">
    <source>
        <dbReference type="ARBA" id="ARBA00022679"/>
    </source>
</evidence>
<dbReference type="InterPro" id="IPR039528">
    <property type="entry name" value="DPM1-like"/>
</dbReference>
<dbReference type="InterPro" id="IPR001173">
    <property type="entry name" value="Glyco_trans_2-like"/>
</dbReference>
<dbReference type="EC" id="2.4.1.83" evidence="2"/>
<dbReference type="GO" id="GO:0005789">
    <property type="term" value="C:endoplasmic reticulum membrane"/>
    <property type="evidence" value="ECO:0007669"/>
    <property type="project" value="TreeGrafter"/>
</dbReference>
<gene>
    <name evidence="7" type="ORF">PXEA_LOCUS26186</name>
</gene>
<evidence type="ECO:0000256" key="1">
    <source>
        <dbReference type="ARBA" id="ARBA00006739"/>
    </source>
</evidence>
<dbReference type="GO" id="GO:0006506">
    <property type="term" value="P:GPI anchor biosynthetic process"/>
    <property type="evidence" value="ECO:0007669"/>
    <property type="project" value="TreeGrafter"/>
</dbReference>
<organism evidence="7 8">
    <name type="scientific">Protopolystoma xenopodis</name>
    <dbReference type="NCBI Taxonomy" id="117903"/>
    <lineage>
        <taxon>Eukaryota</taxon>
        <taxon>Metazoa</taxon>
        <taxon>Spiralia</taxon>
        <taxon>Lophotrochozoa</taxon>
        <taxon>Platyhelminthes</taxon>
        <taxon>Monogenea</taxon>
        <taxon>Polyopisthocotylea</taxon>
        <taxon>Polystomatidea</taxon>
        <taxon>Polystomatidae</taxon>
        <taxon>Protopolystoma</taxon>
    </lineage>
</organism>
<sequence length="116" mass="13147">MNSSHVGLMYSIVLPTYNEKDNLPIVVWLIDKYMKESGYAYEIIIVDDNSPDGTQEAAKMLQKIFGNDKIIIKPRASKLGLGTAYLYGLKFSRGEFVIIMDADLSHNPKFIPEFIK</sequence>
<dbReference type="PANTHER" id="PTHR43398">
    <property type="entry name" value="DOLICHOL-PHOSPHATE MANNOSYLTRANSFERASE SUBUNIT 1"/>
    <property type="match status" value="1"/>
</dbReference>
<reference evidence="7" key="1">
    <citation type="submission" date="2018-11" db="EMBL/GenBank/DDBJ databases">
        <authorList>
            <consortium name="Pathogen Informatics"/>
        </authorList>
    </citation>
    <scope>NUCLEOTIDE SEQUENCE</scope>
</reference>
<dbReference type="EMBL" id="CAAALY010244591">
    <property type="protein sequence ID" value="VEL32746.1"/>
    <property type="molecule type" value="Genomic_DNA"/>
</dbReference>
<dbReference type="InterPro" id="IPR029044">
    <property type="entry name" value="Nucleotide-diphossugar_trans"/>
</dbReference>
<dbReference type="Gene3D" id="3.90.550.10">
    <property type="entry name" value="Spore Coat Polysaccharide Biosynthesis Protein SpsA, Chain A"/>
    <property type="match status" value="1"/>
</dbReference>
<evidence type="ECO:0000256" key="2">
    <source>
        <dbReference type="ARBA" id="ARBA00012704"/>
    </source>
</evidence>
<keyword evidence="4" id="KW-0328">Glycosyltransferase</keyword>